<evidence type="ECO:0000259" key="4">
    <source>
        <dbReference type="Pfam" id="PF03816"/>
    </source>
</evidence>
<dbReference type="NCBIfam" id="TIGR00350">
    <property type="entry name" value="lytR_cpsA_psr"/>
    <property type="match status" value="1"/>
</dbReference>
<protein>
    <submittedName>
        <fullName evidence="6">Transcriptional attenuator, LytR family</fullName>
    </submittedName>
</protein>
<feature type="domain" description="Cell envelope-related transcriptional attenuator" evidence="4">
    <location>
        <begin position="163"/>
        <end position="310"/>
    </location>
</feature>
<evidence type="ECO:0000256" key="1">
    <source>
        <dbReference type="ARBA" id="ARBA00006068"/>
    </source>
</evidence>
<dbReference type="InterPro" id="IPR027381">
    <property type="entry name" value="LytR/CpsA/Psr_C"/>
</dbReference>
<feature type="domain" description="LytR/CpsA/Psr regulator C-terminal" evidence="5">
    <location>
        <begin position="438"/>
        <end position="523"/>
    </location>
</feature>
<sequence>MGKHSATAPQQAGASEGDVRPQIQAPLPDVPRGHHAGARTHHGASVAAGAAPQGVGNPSASRYSRAKGAEEYIEKRQRRGRHHVLRAALVTLVALVVAGGAAVAAYLYHINTAITAGVDDKLRDTLVETKDPGDPFYMLLLGIDKDEERAESKDYGKDYSAYRTDTIILARVDPRDGKVTLISIPRDTLVDLGSNGKQKINAAYSFGGAAYATKVVSEFAGVDISHYAEIDMDGFAKVVDAIGGVTVDLPVEVKDPKYTGLDLPAGKQKLDGRTAALLGRARHAYDSYGGGDFYRAANQRMLIGAVITKVMKGGASTIVPTVTTLSGYVTTDMDVTSIASLASSFKGIDVEKDVYSGQCPTISEYVNNTWYEVCDTAAWKKIMERVDKGLPPYEDASQDFTAGVAGSVGVSTSTGDDASSSGAGGNGATQVTPEYTGTVLVLNGTSTAGVAGNGASTLTSAGFTATTNDAPSLQAKTTVYYNGDAQAKAAGVAKTLGLSAAPVQNDGSWDTSSDVVVVFGADWIDGSAKSANAADATGAGTTVSAGSNTATGTN</sequence>
<dbReference type="RefSeq" id="WP_256324520.1">
    <property type="nucleotide sequence ID" value="NZ_FMZL01000014.1"/>
</dbReference>
<evidence type="ECO:0000256" key="2">
    <source>
        <dbReference type="SAM" id="MobiDB-lite"/>
    </source>
</evidence>
<feature type="transmembrane region" description="Helical" evidence="3">
    <location>
        <begin position="84"/>
        <end position="108"/>
    </location>
</feature>
<evidence type="ECO:0000256" key="3">
    <source>
        <dbReference type="SAM" id="Phobius"/>
    </source>
</evidence>
<dbReference type="STRING" id="604330.SAMN04489857_2099"/>
<dbReference type="EMBL" id="FMZL01000014">
    <property type="protein sequence ID" value="SDC42358.1"/>
    <property type="molecule type" value="Genomic_DNA"/>
</dbReference>
<evidence type="ECO:0000259" key="5">
    <source>
        <dbReference type="Pfam" id="PF13399"/>
    </source>
</evidence>
<keyword evidence="3" id="KW-0472">Membrane</keyword>
<feature type="region of interest" description="Disordered" evidence="2">
    <location>
        <begin position="531"/>
        <end position="554"/>
    </location>
</feature>
<keyword evidence="3" id="KW-1133">Transmembrane helix</keyword>
<dbReference type="PANTHER" id="PTHR33392:SF6">
    <property type="entry name" value="POLYISOPRENYL-TEICHOIC ACID--PEPTIDOGLYCAN TEICHOIC ACID TRANSFERASE TAGU"/>
    <property type="match status" value="1"/>
</dbReference>
<feature type="compositionally biased region" description="Basic residues" evidence="2">
    <location>
        <begin position="33"/>
        <end position="42"/>
    </location>
</feature>
<feature type="region of interest" description="Disordered" evidence="2">
    <location>
        <begin position="411"/>
        <end position="430"/>
    </location>
</feature>
<dbReference type="InterPro" id="IPR004474">
    <property type="entry name" value="LytR_CpsA_psr"/>
</dbReference>
<feature type="region of interest" description="Disordered" evidence="2">
    <location>
        <begin position="1"/>
        <end position="65"/>
    </location>
</feature>
<dbReference type="Gene3D" id="3.30.70.2390">
    <property type="match status" value="1"/>
</dbReference>
<proteinExistence type="inferred from homology"/>
<keyword evidence="7" id="KW-1185">Reference proteome</keyword>
<evidence type="ECO:0000313" key="7">
    <source>
        <dbReference type="Proteomes" id="UP000198528"/>
    </source>
</evidence>
<dbReference type="InterPro" id="IPR050922">
    <property type="entry name" value="LytR/CpsA/Psr_CW_biosynth"/>
</dbReference>
<comment type="similarity">
    <text evidence="1">Belongs to the LytR/CpsA/Psr (LCP) family.</text>
</comment>
<dbReference type="Proteomes" id="UP000198528">
    <property type="component" value="Unassembled WGS sequence"/>
</dbReference>
<gene>
    <name evidence="6" type="ORF">SAMN04487824_11413</name>
</gene>
<accession>A0A1G6LGE8</accession>
<dbReference type="Pfam" id="PF13399">
    <property type="entry name" value="LytR_C"/>
    <property type="match status" value="1"/>
</dbReference>
<dbReference type="AlphaFoldDB" id="A0A1G6LGE8"/>
<reference evidence="7" key="1">
    <citation type="submission" date="2016-10" db="EMBL/GenBank/DDBJ databases">
        <authorList>
            <person name="Varghese N."/>
            <person name="Submissions S."/>
        </authorList>
    </citation>
    <scope>NUCLEOTIDE SEQUENCE [LARGE SCALE GENOMIC DNA]</scope>
    <source>
        <strain evidence="7">DSM 22619</strain>
    </source>
</reference>
<dbReference type="Pfam" id="PF03816">
    <property type="entry name" value="LytR_cpsA_psr"/>
    <property type="match status" value="1"/>
</dbReference>
<evidence type="ECO:0000313" key="6">
    <source>
        <dbReference type="EMBL" id="SDC42358.1"/>
    </source>
</evidence>
<dbReference type="Gene3D" id="3.40.630.190">
    <property type="entry name" value="LCP protein"/>
    <property type="match status" value="1"/>
</dbReference>
<keyword evidence="3" id="KW-0812">Transmembrane</keyword>
<organism evidence="6 7">
    <name type="scientific">Parafannyhessea umbonata</name>
    <dbReference type="NCBI Taxonomy" id="604330"/>
    <lineage>
        <taxon>Bacteria</taxon>
        <taxon>Bacillati</taxon>
        <taxon>Actinomycetota</taxon>
        <taxon>Coriobacteriia</taxon>
        <taxon>Coriobacteriales</taxon>
        <taxon>Atopobiaceae</taxon>
        <taxon>Parafannyhessea</taxon>
    </lineage>
</organism>
<dbReference type="PANTHER" id="PTHR33392">
    <property type="entry name" value="POLYISOPRENYL-TEICHOIC ACID--PEPTIDOGLYCAN TEICHOIC ACID TRANSFERASE TAGU"/>
    <property type="match status" value="1"/>
</dbReference>
<name>A0A1G6LGE8_9ACTN</name>
<feature type="compositionally biased region" description="Low complexity" evidence="2">
    <location>
        <begin position="411"/>
        <end position="421"/>
    </location>
</feature>